<feature type="domain" description="G-protein coupled receptors family 1 profile" evidence="10">
    <location>
        <begin position="92"/>
        <end position="385"/>
    </location>
</feature>
<comment type="function">
    <text evidence="1">Receptor for thyrotropin-releasing hormone (TRH). Upon ligand binding, this G-protein-coupled receptor triggers activation of the phosphatidylinositol (IP3)-calcium-protein kinase C (PKC) pathway.</text>
</comment>
<keyword evidence="8" id="KW-0675">Receptor</keyword>
<name>A0A914ZA18_9BILA</name>
<feature type="transmembrane region" description="Helical" evidence="9">
    <location>
        <begin position="329"/>
        <end position="347"/>
    </location>
</feature>
<evidence type="ECO:0000256" key="3">
    <source>
        <dbReference type="ARBA" id="ARBA00018873"/>
    </source>
</evidence>
<accession>A0A914ZA18</accession>
<dbReference type="PRINTS" id="PR00237">
    <property type="entry name" value="GPCRRHODOPSN"/>
</dbReference>
<evidence type="ECO:0000256" key="8">
    <source>
        <dbReference type="RuleBase" id="RU000688"/>
    </source>
</evidence>
<dbReference type="PANTHER" id="PTHR46061:SF3">
    <property type="entry name" value="THYROTROPIN-RELEASING HORMONE RECEPTOR"/>
    <property type="match status" value="1"/>
</dbReference>
<keyword evidence="8" id="KW-0807">Transducer</keyword>
<reference evidence="12" key="1">
    <citation type="submission" date="2022-11" db="UniProtKB">
        <authorList>
            <consortium name="WormBaseParasite"/>
        </authorList>
    </citation>
    <scope>IDENTIFICATION</scope>
</reference>
<dbReference type="InterPro" id="IPR002120">
    <property type="entry name" value="TRH_rcpt_1"/>
</dbReference>
<protein>
    <recommendedName>
        <fullName evidence="3">Thyrotropin-releasing hormone receptor</fullName>
    </recommendedName>
    <alternativeName>
        <fullName evidence="7">Thyroliberin receptor</fullName>
    </alternativeName>
</protein>
<feature type="transmembrane region" description="Helical" evidence="9">
    <location>
        <begin position="113"/>
        <end position="131"/>
    </location>
</feature>
<dbReference type="Gene3D" id="1.20.1070.10">
    <property type="entry name" value="Rhodopsin 7-helix transmembrane proteins"/>
    <property type="match status" value="1"/>
</dbReference>
<feature type="transmembrane region" description="Helical" evidence="9">
    <location>
        <begin position="236"/>
        <end position="260"/>
    </location>
</feature>
<feature type="transmembrane region" description="Helical" evidence="9">
    <location>
        <begin position="196"/>
        <end position="216"/>
    </location>
</feature>
<evidence type="ECO:0000313" key="12">
    <source>
        <dbReference type="WBParaSite" id="PSU_v2.g9168.t1"/>
    </source>
</evidence>
<dbReference type="SMART" id="SM01381">
    <property type="entry name" value="7TM_GPCR_Srsx"/>
    <property type="match status" value="1"/>
</dbReference>
<feature type="transmembrane region" description="Helical" evidence="9">
    <location>
        <begin position="367"/>
        <end position="388"/>
    </location>
</feature>
<keyword evidence="4 8" id="KW-0812">Transmembrane</keyword>
<comment type="subcellular location">
    <subcellularLocation>
        <location evidence="2">Membrane</location>
    </subcellularLocation>
</comment>
<feature type="transmembrane region" description="Helical" evidence="9">
    <location>
        <begin position="76"/>
        <end position="101"/>
    </location>
</feature>
<dbReference type="InterPro" id="IPR017452">
    <property type="entry name" value="GPCR_Rhodpsn_7TM"/>
</dbReference>
<evidence type="ECO:0000256" key="6">
    <source>
        <dbReference type="ARBA" id="ARBA00023136"/>
    </source>
</evidence>
<evidence type="ECO:0000256" key="2">
    <source>
        <dbReference type="ARBA" id="ARBA00004370"/>
    </source>
</evidence>
<dbReference type="AlphaFoldDB" id="A0A914ZA18"/>
<evidence type="ECO:0000256" key="4">
    <source>
        <dbReference type="ARBA" id="ARBA00022692"/>
    </source>
</evidence>
<organism evidence="11 12">
    <name type="scientific">Panagrolaimus superbus</name>
    <dbReference type="NCBI Taxonomy" id="310955"/>
    <lineage>
        <taxon>Eukaryota</taxon>
        <taxon>Metazoa</taxon>
        <taxon>Ecdysozoa</taxon>
        <taxon>Nematoda</taxon>
        <taxon>Chromadorea</taxon>
        <taxon>Rhabditida</taxon>
        <taxon>Tylenchina</taxon>
        <taxon>Panagrolaimomorpha</taxon>
        <taxon>Panagrolaimoidea</taxon>
        <taxon>Panagrolaimidae</taxon>
        <taxon>Panagrolaimus</taxon>
    </lineage>
</organism>
<dbReference type="SUPFAM" id="SSF81321">
    <property type="entry name" value="Family A G protein-coupled receptor-like"/>
    <property type="match status" value="1"/>
</dbReference>
<dbReference type="PROSITE" id="PS00237">
    <property type="entry name" value="G_PROTEIN_RECEP_F1_1"/>
    <property type="match status" value="1"/>
</dbReference>
<dbReference type="PROSITE" id="PS50262">
    <property type="entry name" value="G_PROTEIN_RECEP_F1_2"/>
    <property type="match status" value="1"/>
</dbReference>
<dbReference type="PRINTS" id="PR01846">
    <property type="entry name" value="TRHRFAMILY"/>
</dbReference>
<keyword evidence="6 9" id="KW-0472">Membrane</keyword>
<dbReference type="GO" id="GO:0004997">
    <property type="term" value="F:thyrotropin-releasing hormone receptor activity"/>
    <property type="evidence" value="ECO:0007669"/>
    <property type="project" value="InterPro"/>
</dbReference>
<dbReference type="GO" id="GO:0016020">
    <property type="term" value="C:membrane"/>
    <property type="evidence" value="ECO:0007669"/>
    <property type="project" value="UniProtKB-SubCell"/>
</dbReference>
<evidence type="ECO:0000259" key="10">
    <source>
        <dbReference type="PROSITE" id="PS50262"/>
    </source>
</evidence>
<comment type="similarity">
    <text evidence="8">Belongs to the G-protein coupled receptor 1 family.</text>
</comment>
<dbReference type="PANTHER" id="PTHR46061">
    <property type="entry name" value="THYROTROPIN-RELEASING HORMONE RECEPTOR"/>
    <property type="match status" value="1"/>
</dbReference>
<evidence type="ECO:0000256" key="1">
    <source>
        <dbReference type="ARBA" id="ARBA00004100"/>
    </source>
</evidence>
<dbReference type="Proteomes" id="UP000887577">
    <property type="component" value="Unplaced"/>
</dbReference>
<dbReference type="InterPro" id="IPR000276">
    <property type="entry name" value="GPCR_Rhodpsn"/>
</dbReference>
<dbReference type="WBParaSite" id="PSU_v2.g9168.t1">
    <property type="protein sequence ID" value="PSU_v2.g9168.t1"/>
    <property type="gene ID" value="PSU_v2.g9168"/>
</dbReference>
<evidence type="ECO:0000313" key="11">
    <source>
        <dbReference type="Proteomes" id="UP000887577"/>
    </source>
</evidence>
<evidence type="ECO:0000256" key="9">
    <source>
        <dbReference type="SAM" id="Phobius"/>
    </source>
</evidence>
<proteinExistence type="inferred from homology"/>
<keyword evidence="8" id="KW-0297">G-protein coupled receptor</keyword>
<keyword evidence="5 9" id="KW-1133">Transmembrane helix</keyword>
<dbReference type="Pfam" id="PF00001">
    <property type="entry name" value="7tm_1"/>
    <property type="match status" value="1"/>
</dbReference>
<sequence length="444" mass="50511">MTNASLQDLKRLCDALVSNPQSFSAELERMGFNITLLEQRCSEITQISPQDLPSPDINSTTIMEFEDEYWPMDIRIIMTLIFSILSIIGIFGNILVVLVVFKVPGMRTPTNCYLVSLAISDCLFFLATAPTEISYLHVASTTYIFGHLGCAVFSYVPYLAINTSSLSITAFTIERFIGICYPLRARYICTVKRAKIIILGIWVFSIFYNSPWLYLADLSPLKNGETCNFKLERDNWAYKLLYFTDLGMFYCVPMILNVLIYGKITYTLSHNSMKSEKSSMQKSIIRNDSKKEGSPLETQVSLASPNMTAPREYFINGGKRSSTKGKMQVIKMLLIVVVIFAVCWIPYRAMVTYNSFAESKLNNDMYIFFAKTLIFINCAINPVLYNVMSARFRNAFKKLLRDKKSSPIFVPKESKQHSIMREYRNGDTRILVLSEDDGVVSNVS</sequence>
<evidence type="ECO:0000256" key="7">
    <source>
        <dbReference type="ARBA" id="ARBA00032251"/>
    </source>
</evidence>
<evidence type="ECO:0000256" key="5">
    <source>
        <dbReference type="ARBA" id="ARBA00022989"/>
    </source>
</evidence>
<keyword evidence="11" id="KW-1185">Reference proteome</keyword>